<sequence>MQTLPKISASAPESVQKAIGAVGDMAMSHMAQAATAVAMLEAIAACLTAINGRGDGSDQEGSEGLLLISVAASQMRPLPFQGSAVHLFPVELVRQLGIVLRRGNDIRRELAHAILETLLRKDTSPLASHQSALLLSGTWHEMAHQSNGPDSYASAQRVVVEVVQRCTAASLLHAAHFLLALRAEAIDAAALAAGQTPQQTGSASMGAGAGSSRLSGLTPARICYVIMVYNSCMAHLLRRLKLPASQPEALLIINELVVRDENMAFEALQKMLVAVQKDAAQEMGRGLPHLLSSSKVLQGAGWPDAQARLTQPFSPAPLTDDATWCLPIPQAPSSSTRGATSGTRQSTALSSVSSLAVFPLTTGSAEEVAYLERSALPRFDDLLAVSQQSSYGHSAASAAASVGGASVASVYEEVAGECQGTAEDLQEALRLAARIVASPVKLAPVSLELFGSEQGAFCLSAHRPWLLLASP</sequence>
<evidence type="ECO:0000313" key="2">
    <source>
        <dbReference type="Proteomes" id="UP001485043"/>
    </source>
</evidence>
<evidence type="ECO:0000313" key="1">
    <source>
        <dbReference type="EMBL" id="KAK9857587.1"/>
    </source>
</evidence>
<proteinExistence type="predicted"/>
<organism evidence="1 2">
    <name type="scientific">Apatococcus fuscideae</name>
    <dbReference type="NCBI Taxonomy" id="2026836"/>
    <lineage>
        <taxon>Eukaryota</taxon>
        <taxon>Viridiplantae</taxon>
        <taxon>Chlorophyta</taxon>
        <taxon>core chlorophytes</taxon>
        <taxon>Trebouxiophyceae</taxon>
        <taxon>Chlorellales</taxon>
        <taxon>Chlorellaceae</taxon>
        <taxon>Apatococcus</taxon>
    </lineage>
</organism>
<reference evidence="1 2" key="1">
    <citation type="journal article" date="2024" name="Nat. Commun.">
        <title>Phylogenomics reveals the evolutionary origins of lichenization in chlorophyte algae.</title>
        <authorList>
            <person name="Puginier C."/>
            <person name="Libourel C."/>
            <person name="Otte J."/>
            <person name="Skaloud P."/>
            <person name="Haon M."/>
            <person name="Grisel S."/>
            <person name="Petersen M."/>
            <person name="Berrin J.G."/>
            <person name="Delaux P.M."/>
            <person name="Dal Grande F."/>
            <person name="Keller J."/>
        </authorList>
    </citation>
    <scope>NUCLEOTIDE SEQUENCE [LARGE SCALE GENOMIC DNA]</scope>
    <source>
        <strain evidence="1 2">SAG 2523</strain>
    </source>
</reference>
<keyword evidence="2" id="KW-1185">Reference proteome</keyword>
<accession>A0AAW1STG7</accession>
<dbReference type="Proteomes" id="UP001485043">
    <property type="component" value="Unassembled WGS sequence"/>
</dbReference>
<gene>
    <name evidence="1" type="ORF">WJX84_010581</name>
</gene>
<name>A0AAW1STG7_9CHLO</name>
<comment type="caution">
    <text evidence="1">The sequence shown here is derived from an EMBL/GenBank/DDBJ whole genome shotgun (WGS) entry which is preliminary data.</text>
</comment>
<dbReference type="EMBL" id="JALJOV010000965">
    <property type="protein sequence ID" value="KAK9857587.1"/>
    <property type="molecule type" value="Genomic_DNA"/>
</dbReference>
<dbReference type="AlphaFoldDB" id="A0AAW1STG7"/>
<protein>
    <submittedName>
        <fullName evidence="1">Uncharacterized protein</fullName>
    </submittedName>
</protein>